<evidence type="ECO:0000256" key="1">
    <source>
        <dbReference type="ARBA" id="ARBA00008591"/>
    </source>
</evidence>
<dbReference type="InterPro" id="IPR002727">
    <property type="entry name" value="DUF47"/>
</dbReference>
<dbReference type="InterPro" id="IPR018445">
    <property type="entry name" value="Put_Phosphate_transp_reg"/>
</dbReference>
<comment type="caution">
    <text evidence="2">The sequence shown here is derived from an EMBL/GenBank/DDBJ whole genome shotgun (WGS) entry which is preliminary data.</text>
</comment>
<evidence type="ECO:0000313" key="2">
    <source>
        <dbReference type="EMBL" id="KON31946.1"/>
    </source>
</evidence>
<dbReference type="SUPFAM" id="SSF109755">
    <property type="entry name" value="PhoU-like"/>
    <property type="match status" value="1"/>
</dbReference>
<organism evidence="2 3">
    <name type="scientific">miscellaneous Crenarchaeota group-1 archaeon SG8-32-3</name>
    <dbReference type="NCBI Taxonomy" id="1685125"/>
    <lineage>
        <taxon>Archaea</taxon>
        <taxon>Candidatus Bathyarchaeota</taxon>
        <taxon>MCG-1</taxon>
    </lineage>
</organism>
<evidence type="ECO:0008006" key="4">
    <source>
        <dbReference type="Google" id="ProtNLM"/>
    </source>
</evidence>
<dbReference type="Proteomes" id="UP000054016">
    <property type="component" value="Unassembled WGS sequence"/>
</dbReference>
<dbReference type="EMBL" id="LFWV01000017">
    <property type="protein sequence ID" value="KON31946.1"/>
    <property type="molecule type" value="Genomic_DNA"/>
</dbReference>
<dbReference type="PANTHER" id="PTHR36536:SF3">
    <property type="entry name" value="UPF0111 PROTEIN HI_1603"/>
    <property type="match status" value="1"/>
</dbReference>
<sequence>MRGARTSLVLPAETEQRVKRRALRACQDNLRKVVDVTRKIPRLVEQFSKGEKEQARQLFSEIRKGEEEVLKARRMVSQELAEIGAILISREDFLRFTNLSSEIADFSEGIAYYLIEILEHNWKVPDDIRKELLNLSEAVFDAVLKLRETMMVLSYGPAKTLEKAKDVEIAERTVDEIYRALSIKVISSKLDLPVLLLMRDILQLLENSADKAEDAADTVRTLSFIM</sequence>
<comment type="similarity">
    <text evidence="1">Belongs to the UPF0111 family.</text>
</comment>
<proteinExistence type="inferred from homology"/>
<dbReference type="Gene3D" id="1.20.58.220">
    <property type="entry name" value="Phosphate transport system protein phou homolog 2, domain 2"/>
    <property type="match status" value="1"/>
</dbReference>
<dbReference type="AlphaFoldDB" id="A0A0M0BUW6"/>
<dbReference type="PANTHER" id="PTHR36536">
    <property type="entry name" value="UPF0111 PROTEIN HI_1603"/>
    <property type="match status" value="1"/>
</dbReference>
<dbReference type="InterPro" id="IPR038078">
    <property type="entry name" value="PhoU-like_sf"/>
</dbReference>
<name>A0A0M0BUW6_9ARCH</name>
<reference evidence="3" key="1">
    <citation type="submission" date="2015-06" db="EMBL/GenBank/DDBJ databases">
        <title>New insights into the roles of widespread benthic archaea in carbon and nitrogen cycling.</title>
        <authorList>
            <person name="Lazar C.S."/>
            <person name="Baker B.J."/>
            <person name="Seitz K.W."/>
            <person name="Hyde A.S."/>
            <person name="Dick G.J."/>
            <person name="Hinrichs K.-U."/>
            <person name="Teske A.P."/>
        </authorList>
    </citation>
    <scope>NUCLEOTIDE SEQUENCE [LARGE SCALE GENOMIC DNA]</scope>
</reference>
<protein>
    <recommendedName>
        <fullName evidence="4">DUF47 family protein</fullName>
    </recommendedName>
</protein>
<accession>A0A0M0BUW6</accession>
<evidence type="ECO:0000313" key="3">
    <source>
        <dbReference type="Proteomes" id="UP000054016"/>
    </source>
</evidence>
<gene>
    <name evidence="2" type="ORF">AC478_01670</name>
</gene>
<dbReference type="Pfam" id="PF01865">
    <property type="entry name" value="PhoU_div"/>
    <property type="match status" value="1"/>
</dbReference>